<dbReference type="EMBL" id="CP035807">
    <property type="protein sequence ID" value="QEN04528.1"/>
    <property type="molecule type" value="Genomic_DNA"/>
</dbReference>
<keyword evidence="6 7" id="KW-0472">Membrane</keyword>
<reference evidence="8 9" key="1">
    <citation type="submission" date="2019-02" db="EMBL/GenBank/DDBJ databases">
        <authorList>
            <person name="Fomenkov A."/>
            <person name="Dubinina G."/>
            <person name="Grabovich M."/>
            <person name="Vincze T."/>
            <person name="Roberts R.J."/>
        </authorList>
    </citation>
    <scope>NUCLEOTIDE SEQUENCE [LARGE SCALE GENOMIC DNA]</scope>
    <source>
        <strain evidence="8 9">P</strain>
    </source>
</reference>
<keyword evidence="5 7" id="KW-1133">Transmembrane helix</keyword>
<feature type="transmembrane region" description="Helical" evidence="7">
    <location>
        <begin position="6"/>
        <end position="26"/>
    </location>
</feature>
<name>A0A5C1QAZ5_9SPIO</name>
<dbReference type="Proteomes" id="UP000323824">
    <property type="component" value="Chromosome"/>
</dbReference>
<evidence type="ECO:0000256" key="2">
    <source>
        <dbReference type="ARBA" id="ARBA00009784"/>
    </source>
</evidence>
<evidence type="ECO:0000313" key="8">
    <source>
        <dbReference type="EMBL" id="QEN04528.1"/>
    </source>
</evidence>
<dbReference type="OrthoDB" id="21094at2"/>
<keyword evidence="3" id="KW-1003">Cell membrane</keyword>
<feature type="transmembrane region" description="Helical" evidence="7">
    <location>
        <begin position="38"/>
        <end position="58"/>
    </location>
</feature>
<feature type="transmembrane region" description="Helical" evidence="7">
    <location>
        <begin position="101"/>
        <end position="122"/>
    </location>
</feature>
<evidence type="ECO:0000256" key="3">
    <source>
        <dbReference type="ARBA" id="ARBA00022475"/>
    </source>
</evidence>
<evidence type="ECO:0000256" key="7">
    <source>
        <dbReference type="RuleBase" id="RU362048"/>
    </source>
</evidence>
<dbReference type="GO" id="GO:0005886">
    <property type="term" value="C:plasma membrane"/>
    <property type="evidence" value="ECO:0007669"/>
    <property type="project" value="UniProtKB-SubCell"/>
</dbReference>
<evidence type="ECO:0000256" key="1">
    <source>
        <dbReference type="ARBA" id="ARBA00004651"/>
    </source>
</evidence>
<feature type="transmembrane region" description="Helical" evidence="7">
    <location>
        <begin position="134"/>
        <end position="153"/>
    </location>
</feature>
<proteinExistence type="inferred from homology"/>
<comment type="subcellular location">
    <subcellularLocation>
        <location evidence="1 7">Cell membrane</location>
        <topology evidence="1 7">Multi-pass membrane protein</topology>
    </subcellularLocation>
</comment>
<accession>A0A5C1QAZ5</accession>
<keyword evidence="9" id="KW-1185">Reference proteome</keyword>
<feature type="transmembrane region" description="Helical" evidence="7">
    <location>
        <begin position="165"/>
        <end position="186"/>
    </location>
</feature>
<dbReference type="KEGG" id="sper:EW093_07380"/>
<dbReference type="InterPro" id="IPR002771">
    <property type="entry name" value="Multi_antbiot-R_MarC"/>
</dbReference>
<dbReference type="PANTHER" id="PTHR33508:SF1">
    <property type="entry name" value="UPF0056 MEMBRANE PROTEIN YHCE"/>
    <property type="match status" value="1"/>
</dbReference>
<keyword evidence="4 7" id="KW-0812">Transmembrane</keyword>
<evidence type="ECO:0000313" key="9">
    <source>
        <dbReference type="Proteomes" id="UP000323824"/>
    </source>
</evidence>
<reference evidence="8 9" key="2">
    <citation type="submission" date="2019-09" db="EMBL/GenBank/DDBJ databases">
        <title>Complete Genome Sequence and Methylome Analysis of free living Spirochaetas.</title>
        <authorList>
            <person name="Leshcheva N."/>
            <person name="Mikheeva N."/>
        </authorList>
    </citation>
    <scope>NUCLEOTIDE SEQUENCE [LARGE SCALE GENOMIC DNA]</scope>
    <source>
        <strain evidence="8 9">P</strain>
    </source>
</reference>
<comment type="similarity">
    <text evidence="2 7">Belongs to the UPF0056 (MarC) family.</text>
</comment>
<dbReference type="AlphaFoldDB" id="A0A5C1QAZ5"/>
<evidence type="ECO:0000256" key="5">
    <source>
        <dbReference type="ARBA" id="ARBA00022989"/>
    </source>
</evidence>
<dbReference type="NCBIfam" id="TIGR00427">
    <property type="entry name" value="NAAT family transporter"/>
    <property type="match status" value="1"/>
</dbReference>
<evidence type="ECO:0000256" key="6">
    <source>
        <dbReference type="ARBA" id="ARBA00023136"/>
    </source>
</evidence>
<organism evidence="8 9">
    <name type="scientific">Thiospirochaeta perfilievii</name>
    <dbReference type="NCBI Taxonomy" id="252967"/>
    <lineage>
        <taxon>Bacteria</taxon>
        <taxon>Pseudomonadati</taxon>
        <taxon>Spirochaetota</taxon>
        <taxon>Spirochaetia</taxon>
        <taxon>Spirochaetales</taxon>
        <taxon>Spirochaetaceae</taxon>
        <taxon>Thiospirochaeta</taxon>
    </lineage>
</organism>
<feature type="transmembrane region" description="Helical" evidence="7">
    <location>
        <begin position="70"/>
        <end position="89"/>
    </location>
</feature>
<sequence>MNFITILIKMFFLYTPFFALSMFLAMTDHAEEKERIALAAKTTLSVLLISLVLLFFGNQIFRVFGITVDAFRIGAGSLLFLSAVSLIQGKKTKDVNPDDDFTVVPLAIPTIVGPATIGAIMVMGSEFTTFDAKLMGSLAVGAATISVGLILVVSSYIERAIKKRGIIIISKLTGLILAALAAQMIFTGIKSFLFS</sequence>
<dbReference type="PANTHER" id="PTHR33508">
    <property type="entry name" value="UPF0056 MEMBRANE PROTEIN YHCE"/>
    <property type="match status" value="1"/>
</dbReference>
<dbReference type="Pfam" id="PF01914">
    <property type="entry name" value="MarC"/>
    <property type="match status" value="1"/>
</dbReference>
<dbReference type="RefSeq" id="WP_149567775.1">
    <property type="nucleotide sequence ID" value="NZ_CP035807.1"/>
</dbReference>
<gene>
    <name evidence="8" type="ORF">EW093_07380</name>
</gene>
<evidence type="ECO:0000256" key="4">
    <source>
        <dbReference type="ARBA" id="ARBA00022692"/>
    </source>
</evidence>
<protein>
    <recommendedName>
        <fullName evidence="7">UPF0056 membrane protein</fullName>
    </recommendedName>
</protein>